<dbReference type="PANTHER" id="PTHR11527">
    <property type="entry name" value="HEAT-SHOCK PROTEIN 20 FAMILY MEMBER"/>
    <property type="match status" value="1"/>
</dbReference>
<proteinExistence type="inferred from homology"/>
<evidence type="ECO:0000313" key="5">
    <source>
        <dbReference type="EMBL" id="SPD73354.1"/>
    </source>
</evidence>
<feature type="domain" description="SHSP" evidence="4">
    <location>
        <begin position="131"/>
        <end position="245"/>
    </location>
</feature>
<dbReference type="AlphaFoldDB" id="A0A445MV15"/>
<dbReference type="InterPro" id="IPR008978">
    <property type="entry name" value="HSP20-like_chaperone"/>
</dbReference>
<evidence type="ECO:0000259" key="4">
    <source>
        <dbReference type="PROSITE" id="PS01031"/>
    </source>
</evidence>
<sequence>MTITEKAKQKLDIAGKEVKEAIDSLKKEVEELSQKVKEKLKGAGEEMKETAQELTQEVKAVSEKVSNLVSTKIKSQPLSVKVNRGSSPKIGDYEHPFLELQQATNRLFDDFYRRLDLSQLEKQNLWGLTTDFFGSGWPSVDVSESEHELLITAELPGVNKDNIEISMAENRITIRGEKKKEEEDRGRDYYRLERSYGSFQRSFNLPCEVETDKVDASFKDGVLQIRLPKNVEAQERVKKIKVRSA</sequence>
<accession>A0A445MV15</accession>
<keyword evidence="3" id="KW-0175">Coiled coil</keyword>
<organism evidence="5">
    <name type="scientific">uncultured Desulfobacterium sp</name>
    <dbReference type="NCBI Taxonomy" id="201089"/>
    <lineage>
        <taxon>Bacteria</taxon>
        <taxon>Pseudomonadati</taxon>
        <taxon>Thermodesulfobacteriota</taxon>
        <taxon>Desulfobacteria</taxon>
        <taxon>Desulfobacterales</taxon>
        <taxon>Desulfobacteriaceae</taxon>
        <taxon>Desulfobacterium</taxon>
        <taxon>environmental samples</taxon>
    </lineage>
</organism>
<comment type="similarity">
    <text evidence="1 2">Belongs to the small heat shock protein (HSP20) family.</text>
</comment>
<dbReference type="Pfam" id="PF00011">
    <property type="entry name" value="HSP20"/>
    <property type="match status" value="1"/>
</dbReference>
<dbReference type="PROSITE" id="PS01031">
    <property type="entry name" value="SHSP"/>
    <property type="match status" value="1"/>
</dbReference>
<dbReference type="SUPFAM" id="SSF49764">
    <property type="entry name" value="HSP20-like chaperones"/>
    <property type="match status" value="1"/>
</dbReference>
<dbReference type="InterPro" id="IPR002068">
    <property type="entry name" value="A-crystallin/Hsp20_dom"/>
</dbReference>
<dbReference type="InterPro" id="IPR031107">
    <property type="entry name" value="Small_HSP"/>
</dbReference>
<evidence type="ECO:0000256" key="1">
    <source>
        <dbReference type="PROSITE-ProRule" id="PRU00285"/>
    </source>
</evidence>
<evidence type="ECO:0000256" key="2">
    <source>
        <dbReference type="RuleBase" id="RU003616"/>
    </source>
</evidence>
<dbReference type="EMBL" id="OJIN01000091">
    <property type="protein sequence ID" value="SPD73354.1"/>
    <property type="molecule type" value="Genomic_DNA"/>
</dbReference>
<evidence type="ECO:0000256" key="3">
    <source>
        <dbReference type="SAM" id="Coils"/>
    </source>
</evidence>
<gene>
    <name evidence="5" type="ORF">PITCH_A1800040</name>
</gene>
<dbReference type="Gene3D" id="2.60.40.790">
    <property type="match status" value="1"/>
</dbReference>
<dbReference type="CDD" id="cd06464">
    <property type="entry name" value="ACD_sHsps-like"/>
    <property type="match status" value="1"/>
</dbReference>
<reference evidence="5" key="1">
    <citation type="submission" date="2018-01" db="EMBL/GenBank/DDBJ databases">
        <authorList>
            <person name="Regsiter A."/>
            <person name="William W."/>
        </authorList>
    </citation>
    <scope>NUCLEOTIDE SEQUENCE</scope>
    <source>
        <strain evidence="5">TRIP AH-1</strain>
    </source>
</reference>
<name>A0A445MV15_9BACT</name>
<protein>
    <submittedName>
        <fullName evidence="5">Molecular chaperone (Modular protein)</fullName>
    </submittedName>
</protein>
<feature type="coiled-coil region" evidence="3">
    <location>
        <begin position="8"/>
        <end position="71"/>
    </location>
</feature>